<protein>
    <recommendedName>
        <fullName evidence="11">C2H2-type domain-containing protein</fullName>
    </recommendedName>
</protein>
<dbReference type="FunFam" id="3.30.160.60:FF:000690">
    <property type="entry name" value="Zinc finger protein 354C"/>
    <property type="match status" value="1"/>
</dbReference>
<keyword evidence="7" id="KW-0238">DNA-binding</keyword>
<dbReference type="InterPro" id="IPR013087">
    <property type="entry name" value="Znf_C2H2_type"/>
</dbReference>
<comment type="subcellular location">
    <subcellularLocation>
        <location evidence="1">Nucleus</location>
    </subcellularLocation>
</comment>
<organism evidence="12 13">
    <name type="scientific">Naja naja</name>
    <name type="common">Indian cobra</name>
    <dbReference type="NCBI Taxonomy" id="35670"/>
    <lineage>
        <taxon>Eukaryota</taxon>
        <taxon>Metazoa</taxon>
        <taxon>Chordata</taxon>
        <taxon>Craniata</taxon>
        <taxon>Vertebrata</taxon>
        <taxon>Euteleostomi</taxon>
        <taxon>Lepidosauria</taxon>
        <taxon>Squamata</taxon>
        <taxon>Bifurcata</taxon>
        <taxon>Unidentata</taxon>
        <taxon>Episquamata</taxon>
        <taxon>Toxicofera</taxon>
        <taxon>Serpentes</taxon>
        <taxon>Colubroidea</taxon>
        <taxon>Elapidae</taxon>
        <taxon>Elapinae</taxon>
        <taxon>Naja</taxon>
    </lineage>
</organism>
<dbReference type="GeneTree" id="ENSGT01150000286934"/>
<dbReference type="Proteomes" id="UP000694559">
    <property type="component" value="Unplaced"/>
</dbReference>
<keyword evidence="3" id="KW-0677">Repeat</keyword>
<dbReference type="InterPro" id="IPR036236">
    <property type="entry name" value="Znf_C2H2_sf"/>
</dbReference>
<dbReference type="PANTHER" id="PTHR23226">
    <property type="entry name" value="ZINC FINGER AND SCAN DOMAIN-CONTAINING"/>
    <property type="match status" value="1"/>
</dbReference>
<dbReference type="Pfam" id="PF00096">
    <property type="entry name" value="zf-C2H2"/>
    <property type="match status" value="2"/>
</dbReference>
<evidence type="ECO:0000256" key="10">
    <source>
        <dbReference type="PROSITE-ProRule" id="PRU00042"/>
    </source>
</evidence>
<evidence type="ECO:0000256" key="3">
    <source>
        <dbReference type="ARBA" id="ARBA00022737"/>
    </source>
</evidence>
<evidence type="ECO:0000256" key="1">
    <source>
        <dbReference type="ARBA" id="ARBA00004123"/>
    </source>
</evidence>
<keyword evidence="9" id="KW-0539">Nucleus</keyword>
<evidence type="ECO:0000313" key="12">
    <source>
        <dbReference type="Ensembl" id="ENSNNAP00000002921.1"/>
    </source>
</evidence>
<dbReference type="AlphaFoldDB" id="A0A8C6VAW7"/>
<keyword evidence="6" id="KW-0805">Transcription regulation</keyword>
<feature type="domain" description="C2H2-type" evidence="11">
    <location>
        <begin position="83"/>
        <end position="105"/>
    </location>
</feature>
<dbReference type="Gene3D" id="3.30.160.60">
    <property type="entry name" value="Classic Zinc Finger"/>
    <property type="match status" value="2"/>
</dbReference>
<dbReference type="GO" id="GO:0000978">
    <property type="term" value="F:RNA polymerase II cis-regulatory region sequence-specific DNA binding"/>
    <property type="evidence" value="ECO:0007669"/>
    <property type="project" value="TreeGrafter"/>
</dbReference>
<reference evidence="12" key="1">
    <citation type="submission" date="2025-08" db="UniProtKB">
        <authorList>
            <consortium name="Ensembl"/>
        </authorList>
    </citation>
    <scope>IDENTIFICATION</scope>
</reference>
<evidence type="ECO:0000256" key="4">
    <source>
        <dbReference type="ARBA" id="ARBA00022771"/>
    </source>
</evidence>
<name>A0A8C6VAW7_NAJNA</name>
<dbReference type="SUPFAM" id="SSF57667">
    <property type="entry name" value="beta-beta-alpha zinc fingers"/>
    <property type="match status" value="1"/>
</dbReference>
<keyword evidence="5" id="KW-0862">Zinc</keyword>
<dbReference type="PROSITE" id="PS00028">
    <property type="entry name" value="ZINC_FINGER_C2H2_1"/>
    <property type="match status" value="2"/>
</dbReference>
<keyword evidence="2" id="KW-0479">Metal-binding</keyword>
<evidence type="ECO:0000256" key="9">
    <source>
        <dbReference type="ARBA" id="ARBA00023242"/>
    </source>
</evidence>
<evidence type="ECO:0000256" key="7">
    <source>
        <dbReference type="ARBA" id="ARBA00023125"/>
    </source>
</evidence>
<evidence type="ECO:0000256" key="8">
    <source>
        <dbReference type="ARBA" id="ARBA00023163"/>
    </source>
</evidence>
<reference evidence="12" key="2">
    <citation type="submission" date="2025-09" db="UniProtKB">
        <authorList>
            <consortium name="Ensembl"/>
        </authorList>
    </citation>
    <scope>IDENTIFICATION</scope>
</reference>
<accession>A0A8C6VAW7</accession>
<dbReference type="GO" id="GO:0000981">
    <property type="term" value="F:DNA-binding transcription factor activity, RNA polymerase II-specific"/>
    <property type="evidence" value="ECO:0007669"/>
    <property type="project" value="TreeGrafter"/>
</dbReference>
<keyword evidence="13" id="KW-1185">Reference proteome</keyword>
<keyword evidence="4 10" id="KW-0863">Zinc-finger</keyword>
<dbReference type="OrthoDB" id="8995410at2759"/>
<dbReference type="SMART" id="SM00355">
    <property type="entry name" value="ZnF_C2H2"/>
    <property type="match status" value="2"/>
</dbReference>
<evidence type="ECO:0000256" key="6">
    <source>
        <dbReference type="ARBA" id="ARBA00023015"/>
    </source>
</evidence>
<dbReference type="GO" id="GO:0005634">
    <property type="term" value="C:nucleus"/>
    <property type="evidence" value="ECO:0007669"/>
    <property type="project" value="UniProtKB-SubCell"/>
</dbReference>
<dbReference type="Ensembl" id="ENSNNAT00000003071.1">
    <property type="protein sequence ID" value="ENSNNAP00000002921.1"/>
    <property type="gene ID" value="ENSNNAG00000002009.1"/>
</dbReference>
<evidence type="ECO:0000259" key="11">
    <source>
        <dbReference type="PROSITE" id="PS50157"/>
    </source>
</evidence>
<evidence type="ECO:0000256" key="2">
    <source>
        <dbReference type="ARBA" id="ARBA00022723"/>
    </source>
</evidence>
<dbReference type="PROSITE" id="PS50157">
    <property type="entry name" value="ZINC_FINGER_C2H2_2"/>
    <property type="match status" value="2"/>
</dbReference>
<dbReference type="PANTHER" id="PTHR23226:SF74">
    <property type="entry name" value="ZINC FINGER PROTEIN 500"/>
    <property type="match status" value="1"/>
</dbReference>
<dbReference type="GO" id="GO:0008270">
    <property type="term" value="F:zinc ion binding"/>
    <property type="evidence" value="ECO:0007669"/>
    <property type="project" value="UniProtKB-KW"/>
</dbReference>
<sequence>LRPPSHAQRTELLKLDARVVSGNCKSLRWRVVQPSSSGKVLAGEGPPILVLQKGYECEDCGKVFSCSSHYSKHRRTHTGERPFHCEDCGKSFNVSSNLYRHQRAHGFYQNVKKQNHSFC</sequence>
<dbReference type="FunFam" id="3.30.160.60:FF:000087">
    <property type="entry name" value="Zinc finger protein 354B"/>
    <property type="match status" value="1"/>
</dbReference>
<feature type="domain" description="C2H2-type" evidence="11">
    <location>
        <begin position="55"/>
        <end position="82"/>
    </location>
</feature>
<evidence type="ECO:0000313" key="13">
    <source>
        <dbReference type="Proteomes" id="UP000694559"/>
    </source>
</evidence>
<evidence type="ECO:0000256" key="5">
    <source>
        <dbReference type="ARBA" id="ARBA00022833"/>
    </source>
</evidence>
<proteinExistence type="predicted"/>
<keyword evidence="8" id="KW-0804">Transcription</keyword>